<gene>
    <name evidence="1" type="ORF">HWA77_23355</name>
</gene>
<evidence type="ECO:0000313" key="1">
    <source>
        <dbReference type="EMBL" id="NVP03148.1"/>
    </source>
</evidence>
<dbReference type="Proteomes" id="UP000533429">
    <property type="component" value="Unassembled WGS sequence"/>
</dbReference>
<dbReference type="AlphaFoldDB" id="A0A850R3P8"/>
<protein>
    <submittedName>
        <fullName evidence="1">SIR2 family protein</fullName>
    </submittedName>
</protein>
<sequence>MTNITDIQLDRLNSDNFVDQKDILFDISASELRVKLNGKKIVFFTGAGFSKSWDPSYPLGMSLFTINNYTELKKKYNFFQLANDLKITEPDIKSDNFEKDCYDYFCDIKFHLDIYKRYPSLMPSFLDKTILHRLEEEMKGFVYEKFKNTVGIKEFKLNSKLKYNSDMSNLFRKLAVNNNISFISTNYDYIIEKIFHDFDGYQLIRGVINNNDFKNKKWNGNKISLFKINGGFEVFNDMNGFYIDYYSKDRTPHIILPSKEQNYDNKYFKSTFIKSAEKLRDAEILIFIGYSMPKEDHTIRFLLKNFIDCHSNTNKEIFIIDKDLSSGIDGPLSKLRILFPSLSDNGIKVLDGDINTLARVS</sequence>
<dbReference type="Pfam" id="PF13289">
    <property type="entry name" value="SIR2_2"/>
    <property type="match status" value="1"/>
</dbReference>
<evidence type="ECO:0000313" key="2">
    <source>
        <dbReference type="Proteomes" id="UP000533429"/>
    </source>
</evidence>
<reference evidence="1 2" key="1">
    <citation type="submission" date="2020-06" db="EMBL/GenBank/DDBJ databases">
        <title>Photobacterium damselae subsp. damselae comparative genomics.</title>
        <authorList>
            <person name="Osorio C.R."/>
        </authorList>
    </citation>
    <scope>NUCLEOTIDE SEQUENCE [LARGE SCALE GENOMIC DNA]</scope>
    <source>
        <strain evidence="1 2">TW250/03</strain>
    </source>
</reference>
<accession>A0A850R3P8</accession>
<name>A0A850R3P8_PHODD</name>
<comment type="caution">
    <text evidence="1">The sequence shown here is derived from an EMBL/GenBank/DDBJ whole genome shotgun (WGS) entry which is preliminary data.</text>
</comment>
<organism evidence="1 2">
    <name type="scientific">Photobacterium damselae subsp. damselae</name>
    <name type="common">Listonella damsela</name>
    <dbReference type="NCBI Taxonomy" id="85581"/>
    <lineage>
        <taxon>Bacteria</taxon>
        <taxon>Pseudomonadati</taxon>
        <taxon>Pseudomonadota</taxon>
        <taxon>Gammaproteobacteria</taxon>
        <taxon>Vibrionales</taxon>
        <taxon>Vibrionaceae</taxon>
        <taxon>Photobacterium</taxon>
    </lineage>
</organism>
<proteinExistence type="predicted"/>
<dbReference type="EMBL" id="JABXOR010001511">
    <property type="protein sequence ID" value="NVP03148.1"/>
    <property type="molecule type" value="Genomic_DNA"/>
</dbReference>